<dbReference type="InterPro" id="IPR001680">
    <property type="entry name" value="WD40_rpt"/>
</dbReference>
<dbReference type="InterPro" id="IPR054471">
    <property type="entry name" value="GPIID_WHD"/>
</dbReference>
<dbReference type="SMART" id="SM00320">
    <property type="entry name" value="WD40"/>
    <property type="match status" value="4"/>
</dbReference>
<sequence>MEPPANNITWVATGSARRSFLSRSFASIARKSNDDASGGSPKGPLGLTTVHRLDPGQKPAADVIFVHGLNGGSRSTWSKGGKPELFWPREWLPKEDGFHDVRIHTFGYPAGVTRESILSIPDFARSLLAAVNDYPLMSRGEKPPLIFVAHSMGGLVIKMAYIIGLRELEFKPTIDRVRAIFFLATPHQGASIAQTLSRLTAVIGVRPFVEDLFPQSPLIQNISEDFPRVSGNLRLFSFYETRPMSIGINKMLIVEKASARMNLANERATFLDADHRHVAMYSTPEDPCYISVKNALSLVISMQRESSHSSQTHFASQQDREALNRFLGVSSAPEDDMMIHDTVKLPGSCEWLTAKPYYRAWKGSTDTSFIWLRGLPGAGKSVLSSHIVSDLRSEGFDCCFFFFQARDNVKSLSNSCLRSMAWQMAMLHPEILDKFKGIMLEWRGSPMDKIDSHSLWRKIFLSGILRVTLKRSQYWVIDAMDECKDLADMTTFLTRIQEHWPVSVLVTSRDTADTHQKVISPKEYIQSYTILEEDSLQDISLLLKANLPYLPCPASAKWPSPEDLAAHILEKSGGCFLWASIICSELREVTSEREITKVMETTPTDMDSVYRDILAKMETARFGKAAAKAFIAWTTYAFRPLSVAELQTPVEMDINDKIDDVRRSISRCCGSLLYVNQHEKVQLVHSTAREFFTRKGVESEFILTNAEGHRRLAIVCLKFLLQDTQKPTTRARRLGSEPDTYVRSPSPQPPSADPFTDYASTFLFQHLGHVHSDDEELLIMLSNFLGSSSLLRWIEYTAANGDLRTIYQAGKTINTLLNRKAQHSPPVGLARKPGDLALLDKWGDDLIHLVTKFSGWLRRSPKAIHHLIAPFCPPDSAIRQRFTDPVRGLNVRGISAWCWDDCLTTITYPKGSKPNAVAAGPGYFAVGMMSMEGKVLVYDDTILQETYTLRHGGPVWRLAFSERGKLLATGGAKMVRIWSTENGSEIASFQITSLCLSIGFAEEDTVLRVVLKQNQLIEWDVESKTFFRDEPATWSADVQDTMQFRTPTLTEIGTAANLLAVVYRGENVVFWDCIDHRIYDTYEKNTGSIHIFGTRGLAKGSTTVRAAAFGHTLDTILFAATYSDGDLIVYDIEGGKPITSVEGANAMLLAASNDGRTLAGVDSSGNLTLFEFETLRTLYRVQFDTYILPKGLTFTSDNRRFIEIRGDQCRVWEPTVLLRSDIPEEDNCDIVSASTGPPEVGHHVITRPVPEITTIACPQDSSIVFCAVEDGSVFAHDISGPEPEKHLLFVQSAECSIHLLYFDERDSILTCGDRSGRFTARKITRRQSPRQRRTWEIGPTLVDARSVGQGSGMLQQILMSSKHQKLLVSTEKHSTLWPVPKQGEGVWIRQIESTGASTGFRWATCPGPSSDMLLMLGPTGNEISVYDWTTLTLVRTVTLSLRDEIQLDRFGSLSRPNWFVTHTGITGHGGEPRPESKILLWNYDDLANTPHDTLPRADLSALPSRVEHIIGIFGTRLVLYMADHWIASIQLLPAGSHSIVAEESFVQHFFLPDHWIGSMAVSRMIFGMSCDGAILLARRSELAVIKRGVEVTENGGVFNPRRGSNIRIQHRRIPFHHRGSLPSA</sequence>
<evidence type="ECO:0000256" key="2">
    <source>
        <dbReference type="SAM" id="MobiDB-lite"/>
    </source>
</evidence>
<dbReference type="PANTHER" id="PTHR10039">
    <property type="entry name" value="AMELOGENIN"/>
    <property type="match status" value="1"/>
</dbReference>
<protein>
    <recommendedName>
        <fullName evidence="7">GPI inositol-deacylase</fullName>
    </recommendedName>
</protein>
<evidence type="ECO:0000313" key="5">
    <source>
        <dbReference type="EMBL" id="GAB1319628.1"/>
    </source>
</evidence>
<dbReference type="Gene3D" id="3.40.50.300">
    <property type="entry name" value="P-loop containing nucleotide triphosphate hydrolases"/>
    <property type="match status" value="1"/>
</dbReference>
<evidence type="ECO:0000313" key="6">
    <source>
        <dbReference type="Proteomes" id="UP001628179"/>
    </source>
</evidence>
<dbReference type="Pfam" id="PF00400">
    <property type="entry name" value="WD40"/>
    <property type="match status" value="1"/>
</dbReference>
<dbReference type="EMBL" id="BAAFSV010000005">
    <property type="protein sequence ID" value="GAB1319628.1"/>
    <property type="molecule type" value="Genomic_DNA"/>
</dbReference>
<dbReference type="SUPFAM" id="SSF50978">
    <property type="entry name" value="WD40 repeat-like"/>
    <property type="match status" value="1"/>
</dbReference>
<dbReference type="PANTHER" id="PTHR10039:SF16">
    <property type="entry name" value="GPI INOSITOL-DEACYLASE"/>
    <property type="match status" value="1"/>
</dbReference>
<feature type="domain" description="Nephrocystin 3-like N-terminal" evidence="4">
    <location>
        <begin position="347"/>
        <end position="509"/>
    </location>
</feature>
<dbReference type="Pfam" id="PF24883">
    <property type="entry name" value="NPHP3_N"/>
    <property type="match status" value="1"/>
</dbReference>
<dbReference type="RefSeq" id="XP_070921358.1">
    <property type="nucleotide sequence ID" value="XM_071065257.1"/>
</dbReference>
<dbReference type="Proteomes" id="UP001628179">
    <property type="component" value="Unassembled WGS sequence"/>
</dbReference>
<dbReference type="GeneID" id="98180580"/>
<organism evidence="5 6">
    <name type="scientific">Madurella fahalii</name>
    <dbReference type="NCBI Taxonomy" id="1157608"/>
    <lineage>
        <taxon>Eukaryota</taxon>
        <taxon>Fungi</taxon>
        <taxon>Dikarya</taxon>
        <taxon>Ascomycota</taxon>
        <taxon>Pezizomycotina</taxon>
        <taxon>Sordariomycetes</taxon>
        <taxon>Sordariomycetidae</taxon>
        <taxon>Sordariales</taxon>
        <taxon>Sordariales incertae sedis</taxon>
        <taxon>Madurella</taxon>
    </lineage>
</organism>
<reference evidence="5 6" key="1">
    <citation type="submission" date="2024-09" db="EMBL/GenBank/DDBJ databases">
        <title>Itraconazole resistance in Madurella fahalii resulting from another homologue of gene encoding cytochrome P450 14-alpha sterol demethylase (CYP51).</title>
        <authorList>
            <person name="Yoshioka I."/>
            <person name="Fahal A.H."/>
            <person name="Kaneko S."/>
            <person name="Yaguchi T."/>
        </authorList>
    </citation>
    <scope>NUCLEOTIDE SEQUENCE [LARGE SCALE GENOMIC DNA]</scope>
    <source>
        <strain evidence="5 6">IFM 68171</strain>
    </source>
</reference>
<dbReference type="InterPro" id="IPR029058">
    <property type="entry name" value="AB_hydrolase_fold"/>
</dbReference>
<dbReference type="InterPro" id="IPR036322">
    <property type="entry name" value="WD40_repeat_dom_sf"/>
</dbReference>
<dbReference type="InterPro" id="IPR056884">
    <property type="entry name" value="NPHP3-like_N"/>
</dbReference>
<dbReference type="SUPFAM" id="SSF52540">
    <property type="entry name" value="P-loop containing nucleoside triphosphate hydrolases"/>
    <property type="match status" value="1"/>
</dbReference>
<accession>A0ABQ0GPG5</accession>
<dbReference type="SUPFAM" id="SSF53474">
    <property type="entry name" value="alpha/beta-Hydrolases"/>
    <property type="match status" value="1"/>
</dbReference>
<feature type="region of interest" description="Disordered" evidence="2">
    <location>
        <begin position="728"/>
        <end position="752"/>
    </location>
</feature>
<keyword evidence="6" id="KW-1185">Reference proteome</keyword>
<keyword evidence="1" id="KW-0677">Repeat</keyword>
<evidence type="ECO:0008006" key="7">
    <source>
        <dbReference type="Google" id="ProtNLM"/>
    </source>
</evidence>
<proteinExistence type="predicted"/>
<name>A0ABQ0GPG5_9PEZI</name>
<evidence type="ECO:0000259" key="4">
    <source>
        <dbReference type="Pfam" id="PF24883"/>
    </source>
</evidence>
<evidence type="ECO:0000256" key="1">
    <source>
        <dbReference type="ARBA" id="ARBA00022737"/>
    </source>
</evidence>
<gene>
    <name evidence="5" type="ORF">MFIFM68171_09838</name>
</gene>
<dbReference type="Pfam" id="PF22939">
    <property type="entry name" value="WHD_GPIID"/>
    <property type="match status" value="1"/>
</dbReference>
<feature type="domain" description="GPI inositol-deacylase winged helix" evidence="3">
    <location>
        <begin position="615"/>
        <end position="703"/>
    </location>
</feature>
<dbReference type="InterPro" id="IPR015943">
    <property type="entry name" value="WD40/YVTN_repeat-like_dom_sf"/>
</dbReference>
<comment type="caution">
    <text evidence="5">The sequence shown here is derived from an EMBL/GenBank/DDBJ whole genome shotgun (WGS) entry which is preliminary data.</text>
</comment>
<dbReference type="Gene3D" id="3.40.50.1820">
    <property type="entry name" value="alpha/beta hydrolase"/>
    <property type="match status" value="1"/>
</dbReference>
<dbReference type="Gene3D" id="2.130.10.10">
    <property type="entry name" value="YVTN repeat-like/Quinoprotein amine dehydrogenase"/>
    <property type="match status" value="2"/>
</dbReference>
<dbReference type="InterPro" id="IPR027417">
    <property type="entry name" value="P-loop_NTPase"/>
</dbReference>
<evidence type="ECO:0000259" key="3">
    <source>
        <dbReference type="Pfam" id="PF22939"/>
    </source>
</evidence>
<dbReference type="SUPFAM" id="SSF101908">
    <property type="entry name" value="Putative isomerase YbhE"/>
    <property type="match status" value="1"/>
</dbReference>